<dbReference type="EMBL" id="PP496414">
    <property type="protein sequence ID" value="WYV99220.1"/>
    <property type="molecule type" value="Genomic_DNA"/>
</dbReference>
<organism evidence="1 2">
    <name type="scientific">Pseudomonas phage vB_PpuM-KoPa-4</name>
    <dbReference type="NCBI Taxonomy" id="3132618"/>
    <lineage>
        <taxon>Viruses</taxon>
        <taxon>Duplodnaviria</taxon>
        <taxon>Heunggongvirae</taxon>
        <taxon>Uroviricota</taxon>
        <taxon>Caudoviricetes</taxon>
        <taxon>Vandenendeviridae</taxon>
        <taxon>Gorskivirinae</taxon>
        <taxon>Tartuvirus</taxon>
        <taxon>Tartuvirus kopa4</taxon>
    </lineage>
</organism>
<dbReference type="Proteomes" id="UP001433872">
    <property type="component" value="Segment"/>
</dbReference>
<keyword evidence="2" id="KW-1185">Reference proteome</keyword>
<accession>A0AAX4MWW6</accession>
<sequence length="235" mass="26393">MRHFMVKNDYQSKQRPRIMHGYKAGQVLEGLLTVAGSEVSLYGPTKADLVFGETPTNYCLSESYSQGLCIHDVVEVLPITDWRDLKTGSSYVADADIESNIGNVIKAGEVFLCDDSCHDDNQGVYERYGQYPQFSANGTNQYYFEKGNKGVKLFEVQTVDNKPEVVDTTEIKDTLVEGEAKAPQKRTKPIYEVQYNGQAVLRTKSRDKARRLKADLGGKEKGAIIMQYNAVKEIR</sequence>
<name>A0AAX4MWW6_9CAUD</name>
<reference evidence="1" key="1">
    <citation type="submission" date="2024-03" db="EMBL/GenBank/DDBJ databases">
        <title>Isolation and characterization of a phage collection against Pseudomonas putida.</title>
        <authorList>
            <person name="Brauer A."/>
            <person name="Rosendahl S."/>
            <person name="Kangsep A."/>
            <person name="Rikberg R."/>
            <person name="Lewanczyk A.C."/>
            <person name="Horak R."/>
            <person name="Tamman H."/>
        </authorList>
    </citation>
    <scope>NUCLEOTIDE SEQUENCE</scope>
</reference>
<proteinExistence type="predicted"/>
<evidence type="ECO:0000313" key="1">
    <source>
        <dbReference type="EMBL" id="WYV99220.1"/>
    </source>
</evidence>
<evidence type="ECO:0000313" key="2">
    <source>
        <dbReference type="Proteomes" id="UP001433872"/>
    </source>
</evidence>
<gene>
    <name evidence="1" type="ORF">KoPa4_00052</name>
</gene>
<protein>
    <submittedName>
        <fullName evidence="1">Uncharacterized protein</fullName>
    </submittedName>
</protein>